<dbReference type="PANTHER" id="PTHR21415:SF1">
    <property type="entry name" value="U7 SNRNA-ASSOCIATED SM-LIKE PROTEIN LSM11"/>
    <property type="match status" value="1"/>
</dbReference>
<keyword evidence="3" id="KW-1185">Reference proteome</keyword>
<evidence type="ECO:0000313" key="2">
    <source>
        <dbReference type="EMBL" id="CAH0100891.1"/>
    </source>
</evidence>
<dbReference type="GO" id="GO:0005683">
    <property type="term" value="C:U7 snRNP"/>
    <property type="evidence" value="ECO:0007669"/>
    <property type="project" value="TreeGrafter"/>
</dbReference>
<evidence type="ECO:0008006" key="4">
    <source>
        <dbReference type="Google" id="ProtNLM"/>
    </source>
</evidence>
<dbReference type="GO" id="GO:0006398">
    <property type="term" value="P:mRNA 3'-end processing by stem-loop binding and cleavage"/>
    <property type="evidence" value="ECO:0007669"/>
    <property type="project" value="TreeGrafter"/>
</dbReference>
<dbReference type="InterPro" id="IPR010920">
    <property type="entry name" value="LSM_dom_sf"/>
</dbReference>
<accession>A0A8J2RJA1</accession>
<gene>
    <name evidence="2" type="ORF">DGAL_LOCUS3179</name>
</gene>
<name>A0A8J2RJA1_9CRUS</name>
<dbReference type="GO" id="GO:0071209">
    <property type="term" value="F:U7 snRNA binding"/>
    <property type="evidence" value="ECO:0007669"/>
    <property type="project" value="InterPro"/>
</dbReference>
<feature type="compositionally biased region" description="Basic and acidic residues" evidence="1">
    <location>
        <begin position="193"/>
        <end position="202"/>
    </location>
</feature>
<dbReference type="OrthoDB" id="10002367at2759"/>
<dbReference type="Proteomes" id="UP000789390">
    <property type="component" value="Unassembled WGS sequence"/>
</dbReference>
<dbReference type="Gene3D" id="2.30.30.100">
    <property type="match status" value="1"/>
</dbReference>
<dbReference type="SUPFAM" id="SSF50182">
    <property type="entry name" value="Sm-like ribonucleoproteins"/>
    <property type="match status" value="1"/>
</dbReference>
<protein>
    <recommendedName>
        <fullName evidence="4">LSM domain-containing protein</fullName>
    </recommendedName>
</protein>
<dbReference type="PANTHER" id="PTHR21415">
    <property type="entry name" value="U7 SNRNA-ASSOCIATED SM-LIKE PROTEIN LSM11"/>
    <property type="match status" value="1"/>
</dbReference>
<feature type="region of interest" description="Disordered" evidence="1">
    <location>
        <begin position="190"/>
        <end position="223"/>
    </location>
</feature>
<dbReference type="InterPro" id="IPR034109">
    <property type="entry name" value="Lsm11_M"/>
</dbReference>
<evidence type="ECO:0000256" key="1">
    <source>
        <dbReference type="SAM" id="MobiDB-lite"/>
    </source>
</evidence>
<dbReference type="InterPro" id="IPR039267">
    <property type="entry name" value="Lsm11"/>
</dbReference>
<organism evidence="2 3">
    <name type="scientific">Daphnia galeata</name>
    <dbReference type="NCBI Taxonomy" id="27404"/>
    <lineage>
        <taxon>Eukaryota</taxon>
        <taxon>Metazoa</taxon>
        <taxon>Ecdysozoa</taxon>
        <taxon>Arthropoda</taxon>
        <taxon>Crustacea</taxon>
        <taxon>Branchiopoda</taxon>
        <taxon>Diplostraca</taxon>
        <taxon>Cladocera</taxon>
        <taxon>Anomopoda</taxon>
        <taxon>Daphniidae</taxon>
        <taxon>Daphnia</taxon>
    </lineage>
</organism>
<feature type="compositionally biased region" description="Polar residues" evidence="1">
    <location>
        <begin position="203"/>
        <end position="215"/>
    </location>
</feature>
<evidence type="ECO:0000313" key="3">
    <source>
        <dbReference type="Proteomes" id="UP000789390"/>
    </source>
</evidence>
<reference evidence="2" key="1">
    <citation type="submission" date="2021-11" db="EMBL/GenBank/DDBJ databases">
        <authorList>
            <person name="Schell T."/>
        </authorList>
    </citation>
    <scope>NUCLEOTIDE SEQUENCE</scope>
    <source>
        <strain evidence="2">M5</strain>
    </source>
</reference>
<dbReference type="AlphaFoldDB" id="A0A8J2RJA1"/>
<proteinExistence type="predicted"/>
<sequence length="260" mass="29241">MDEKNKLDFSSEEFNALEALLNPDVTVPVPEAPMYDNLGQYVSILNRAKQAKQAKGDGSGPSTRDSNQSIINTLNSLNPLKRKFLPHQEPVMGRGRSRPQRNLLTRMDEVTRGPMSVLRNCMINKTRVKVFIRGATWIRGFCIGYIAAFDKQWNLAMTDVDETFTRRRHRKTPILGPVDHITDVLNSLTTSSDESHQVKAKNESSTVASAANSNQRKPDPLTGLAVQRQPIDRKQELCQRHVQQLFIRGEQVALVAVLPL</sequence>
<dbReference type="EMBL" id="CAKKLH010000046">
    <property type="protein sequence ID" value="CAH0100891.1"/>
    <property type="molecule type" value="Genomic_DNA"/>
</dbReference>
<dbReference type="CDD" id="cd01739">
    <property type="entry name" value="LSm11_M"/>
    <property type="match status" value="1"/>
</dbReference>
<comment type="caution">
    <text evidence="2">The sequence shown here is derived from an EMBL/GenBank/DDBJ whole genome shotgun (WGS) entry which is preliminary data.</text>
</comment>